<sequence length="46" mass="5413">MVYLTLLTAKELALWHFPRMDSVTVGEEMIRIFLRARKYLPDSLST</sequence>
<reference evidence="1" key="1">
    <citation type="submission" date="2020-07" db="EMBL/GenBank/DDBJ databases">
        <title>Huge and variable diversity of episymbiotic CPR bacteria and DPANN archaea in groundwater ecosystems.</title>
        <authorList>
            <person name="He C.Y."/>
            <person name="Keren R."/>
            <person name="Whittaker M."/>
            <person name="Farag I.F."/>
            <person name="Doudna J."/>
            <person name="Cate J.H.D."/>
            <person name="Banfield J.F."/>
        </authorList>
    </citation>
    <scope>NUCLEOTIDE SEQUENCE</scope>
    <source>
        <strain evidence="1">NC_groundwater_717_Ag_S-0.2um_59_8</strain>
    </source>
</reference>
<protein>
    <submittedName>
        <fullName evidence="1">Uncharacterized protein</fullName>
    </submittedName>
</protein>
<comment type="caution">
    <text evidence="1">The sequence shown here is derived from an EMBL/GenBank/DDBJ whole genome shotgun (WGS) entry which is preliminary data.</text>
</comment>
<accession>A0A932GNZ7</accession>
<dbReference type="Proteomes" id="UP000741360">
    <property type="component" value="Unassembled WGS sequence"/>
</dbReference>
<evidence type="ECO:0000313" key="1">
    <source>
        <dbReference type="EMBL" id="MBI3014252.1"/>
    </source>
</evidence>
<proteinExistence type="predicted"/>
<gene>
    <name evidence="1" type="ORF">HYY65_04095</name>
</gene>
<name>A0A932GNZ7_UNCTE</name>
<organism evidence="1 2">
    <name type="scientific">Tectimicrobiota bacterium</name>
    <dbReference type="NCBI Taxonomy" id="2528274"/>
    <lineage>
        <taxon>Bacteria</taxon>
        <taxon>Pseudomonadati</taxon>
        <taxon>Nitrospinota/Tectimicrobiota group</taxon>
        <taxon>Candidatus Tectimicrobiota</taxon>
    </lineage>
</organism>
<dbReference type="EMBL" id="JACPSX010000071">
    <property type="protein sequence ID" value="MBI3014252.1"/>
    <property type="molecule type" value="Genomic_DNA"/>
</dbReference>
<evidence type="ECO:0000313" key="2">
    <source>
        <dbReference type="Proteomes" id="UP000741360"/>
    </source>
</evidence>
<dbReference type="AlphaFoldDB" id="A0A932GNZ7"/>